<dbReference type="Pfam" id="PF17921">
    <property type="entry name" value="Integrase_H2C2"/>
    <property type="match status" value="1"/>
</dbReference>
<evidence type="ECO:0000313" key="2">
    <source>
        <dbReference type="EnsemblMetazoa" id="Aqu2.1.44397_001"/>
    </source>
</evidence>
<dbReference type="AlphaFoldDB" id="A0A1X7VVM9"/>
<dbReference type="InterPro" id="IPR050951">
    <property type="entry name" value="Retrovirus_Pol_polyprotein"/>
</dbReference>
<feature type="domain" description="Integrase zinc-binding" evidence="1">
    <location>
        <begin position="15"/>
        <end position="42"/>
    </location>
</feature>
<accession>A0A1X7VVM9</accession>
<proteinExistence type="predicted"/>
<name>A0A1X7VVM9_AMPQE</name>
<dbReference type="InterPro" id="IPR041588">
    <property type="entry name" value="Integrase_H2C2"/>
</dbReference>
<dbReference type="Gene3D" id="1.10.340.70">
    <property type="match status" value="1"/>
</dbReference>
<dbReference type="InParanoid" id="A0A1X7VVM9"/>
<evidence type="ECO:0000259" key="1">
    <source>
        <dbReference type="Pfam" id="PF17921"/>
    </source>
</evidence>
<dbReference type="eggNOG" id="KOG0017">
    <property type="taxonomic scope" value="Eukaryota"/>
</dbReference>
<organism evidence="2">
    <name type="scientific">Amphimedon queenslandica</name>
    <name type="common">Sponge</name>
    <dbReference type="NCBI Taxonomy" id="400682"/>
    <lineage>
        <taxon>Eukaryota</taxon>
        <taxon>Metazoa</taxon>
        <taxon>Porifera</taxon>
        <taxon>Demospongiae</taxon>
        <taxon>Heteroscleromorpha</taxon>
        <taxon>Haplosclerida</taxon>
        <taxon>Niphatidae</taxon>
        <taxon>Amphimedon</taxon>
    </lineage>
</organism>
<dbReference type="PANTHER" id="PTHR37984:SF5">
    <property type="entry name" value="PROTEIN NYNRIN-LIKE"/>
    <property type="match status" value="1"/>
</dbReference>
<reference evidence="2" key="1">
    <citation type="submission" date="2017-05" db="UniProtKB">
        <authorList>
            <consortium name="EnsemblMetazoa"/>
        </authorList>
    </citation>
    <scope>IDENTIFICATION</scope>
</reference>
<dbReference type="OMA" id="HINEGYY"/>
<sequence>MKAILVLFRMKSFDRDYVGWPGMDQEIEQCVQSCNICQLQRKTPPVVPLHPWSWPNKPWSRIHIDYA</sequence>
<dbReference type="EnsemblMetazoa" id="Aqu2.1.44397_001">
    <property type="protein sequence ID" value="Aqu2.1.44397_001"/>
    <property type="gene ID" value="Aqu2.1.44397"/>
</dbReference>
<dbReference type="PANTHER" id="PTHR37984">
    <property type="entry name" value="PROTEIN CBG26694"/>
    <property type="match status" value="1"/>
</dbReference>
<protein>
    <recommendedName>
        <fullName evidence="1">Integrase zinc-binding domain-containing protein</fullName>
    </recommendedName>
</protein>